<dbReference type="PANTHER" id="PTHR48108">
    <property type="entry name" value="CBS DOMAIN-CONTAINING PROTEIN CBSX2, CHLOROPLASTIC"/>
    <property type="match status" value="1"/>
</dbReference>
<dbReference type="EMBL" id="BART01022233">
    <property type="protein sequence ID" value="GAG93858.1"/>
    <property type="molecule type" value="Genomic_DNA"/>
</dbReference>
<organism evidence="3">
    <name type="scientific">marine sediment metagenome</name>
    <dbReference type="NCBI Taxonomy" id="412755"/>
    <lineage>
        <taxon>unclassified sequences</taxon>
        <taxon>metagenomes</taxon>
        <taxon>ecological metagenomes</taxon>
    </lineage>
</organism>
<sequence length="186" mass="20341">MGTPSPRNSKLGPERLVVVILPDSGSRYLSKVWDDNWMREHGFLDLALDEASVDDIVMIHGREELVLASPSDQIGTVIALMGEHAVSQLPVVNDVNELLGIVREIDLLGCLVSAEEDRSVGDPIEGWIQTEFTKVQKGTGFREVLPHLVAEKVVVVVDEEDHPHGILTTIDALEYITSNKGIVLGS</sequence>
<dbReference type="InterPro" id="IPR046342">
    <property type="entry name" value="CBS_dom_sf"/>
</dbReference>
<name>X1CC58_9ZZZZ</name>
<reference evidence="3" key="1">
    <citation type="journal article" date="2014" name="Front. Microbiol.">
        <title>High frequency of phylogenetically diverse reductive dehalogenase-homologous genes in deep subseafloor sedimentary metagenomes.</title>
        <authorList>
            <person name="Kawai M."/>
            <person name="Futagami T."/>
            <person name="Toyoda A."/>
            <person name="Takaki Y."/>
            <person name="Nishi S."/>
            <person name="Hori S."/>
            <person name="Arai W."/>
            <person name="Tsubouchi T."/>
            <person name="Morono Y."/>
            <person name="Uchiyama I."/>
            <person name="Ito T."/>
            <person name="Fujiyama A."/>
            <person name="Inagaki F."/>
            <person name="Takami H."/>
        </authorList>
    </citation>
    <scope>NUCLEOTIDE SEQUENCE</scope>
    <source>
        <strain evidence="3">Expedition CK06-06</strain>
    </source>
</reference>
<dbReference type="InterPro" id="IPR000644">
    <property type="entry name" value="CBS_dom"/>
</dbReference>
<dbReference type="PANTHER" id="PTHR48108:SF26">
    <property type="entry name" value="CBS DOMAIN-CONTAINING PROTEIN DDB_G0289609"/>
    <property type="match status" value="1"/>
</dbReference>
<dbReference type="InterPro" id="IPR051462">
    <property type="entry name" value="CBS_domain-containing"/>
</dbReference>
<dbReference type="Gene3D" id="3.40.50.1100">
    <property type="match status" value="1"/>
</dbReference>
<evidence type="ECO:0000313" key="3">
    <source>
        <dbReference type="EMBL" id="GAG93858.1"/>
    </source>
</evidence>
<dbReference type="SMART" id="SM00116">
    <property type="entry name" value="CBS"/>
    <property type="match status" value="1"/>
</dbReference>
<feature type="domain" description="CBS" evidence="2">
    <location>
        <begin position="58"/>
        <end position="118"/>
    </location>
</feature>
<dbReference type="SUPFAM" id="SSF54631">
    <property type="entry name" value="CBS-domain pair"/>
    <property type="match status" value="1"/>
</dbReference>
<dbReference type="PROSITE" id="PS51371">
    <property type="entry name" value="CBS"/>
    <property type="match status" value="1"/>
</dbReference>
<accession>X1CC58</accession>
<dbReference type="Gene3D" id="3.10.580.10">
    <property type="entry name" value="CBS-domain"/>
    <property type="match status" value="1"/>
</dbReference>
<dbReference type="Pfam" id="PF00571">
    <property type="entry name" value="CBS"/>
    <property type="match status" value="2"/>
</dbReference>
<dbReference type="InterPro" id="IPR036052">
    <property type="entry name" value="TrpB-like_PALP_sf"/>
</dbReference>
<evidence type="ECO:0000259" key="2">
    <source>
        <dbReference type="PROSITE" id="PS51371"/>
    </source>
</evidence>
<comment type="caution">
    <text evidence="3">The sequence shown here is derived from an EMBL/GenBank/DDBJ whole genome shotgun (WGS) entry which is preliminary data.</text>
</comment>
<evidence type="ECO:0000256" key="1">
    <source>
        <dbReference type="ARBA" id="ARBA00022737"/>
    </source>
</evidence>
<dbReference type="AlphaFoldDB" id="X1CC58"/>
<keyword evidence="1" id="KW-0677">Repeat</keyword>
<protein>
    <recommendedName>
        <fullName evidence="2">CBS domain-containing protein</fullName>
    </recommendedName>
</protein>
<proteinExistence type="predicted"/>
<gene>
    <name evidence="3" type="ORF">S01H4_40759</name>
</gene>